<evidence type="ECO:0000313" key="2">
    <source>
        <dbReference type="Proteomes" id="UP001056120"/>
    </source>
</evidence>
<keyword evidence="2" id="KW-1185">Reference proteome</keyword>
<protein>
    <submittedName>
        <fullName evidence="1">Uncharacterized protein</fullName>
    </submittedName>
</protein>
<proteinExistence type="predicted"/>
<dbReference type="EMBL" id="CM042020">
    <property type="protein sequence ID" value="KAI3821080.1"/>
    <property type="molecule type" value="Genomic_DNA"/>
</dbReference>
<dbReference type="Proteomes" id="UP001056120">
    <property type="component" value="Linkage Group LG03"/>
</dbReference>
<reference evidence="1 2" key="2">
    <citation type="journal article" date="2022" name="Mol. Ecol. Resour.">
        <title>The genomes of chicory, endive, great burdock and yacon provide insights into Asteraceae paleo-polyploidization history and plant inulin production.</title>
        <authorList>
            <person name="Fan W."/>
            <person name="Wang S."/>
            <person name="Wang H."/>
            <person name="Wang A."/>
            <person name="Jiang F."/>
            <person name="Liu H."/>
            <person name="Zhao H."/>
            <person name="Xu D."/>
            <person name="Zhang Y."/>
        </authorList>
    </citation>
    <scope>NUCLEOTIDE SEQUENCE [LARGE SCALE GENOMIC DNA]</scope>
    <source>
        <strain evidence="2">cv. Yunnan</strain>
        <tissue evidence="1">Leaves</tissue>
    </source>
</reference>
<reference evidence="2" key="1">
    <citation type="journal article" date="2022" name="Mol. Ecol. Resour.">
        <title>The genomes of chicory, endive, great burdock and yacon provide insights into Asteraceae palaeo-polyploidization history and plant inulin production.</title>
        <authorList>
            <person name="Fan W."/>
            <person name="Wang S."/>
            <person name="Wang H."/>
            <person name="Wang A."/>
            <person name="Jiang F."/>
            <person name="Liu H."/>
            <person name="Zhao H."/>
            <person name="Xu D."/>
            <person name="Zhang Y."/>
        </authorList>
    </citation>
    <scope>NUCLEOTIDE SEQUENCE [LARGE SCALE GENOMIC DNA]</scope>
    <source>
        <strain evidence="2">cv. Yunnan</strain>
    </source>
</reference>
<comment type="caution">
    <text evidence="1">The sequence shown here is derived from an EMBL/GenBank/DDBJ whole genome shotgun (WGS) entry which is preliminary data.</text>
</comment>
<name>A0ACB9JMV2_9ASTR</name>
<sequence length="202" mass="23593">MDLQSVYLCNSGWYGVIPVKKDRLKKDIWESFFEKGSSLQGCKQEKINRKIKETCESVEERSDQRVDRICERKPIVCSNQEALFKLVGLDQSDSGQRLNRSVRGVVRCDTDWFPTIDIRDRLKKDIWEYFFEKGSSLQGCKQEKINRKIKETCESVEERSDQRVDRICERKPIVCSNQEALFKLVGLDQSDSGQRLNRTVRG</sequence>
<organism evidence="1 2">
    <name type="scientific">Smallanthus sonchifolius</name>
    <dbReference type="NCBI Taxonomy" id="185202"/>
    <lineage>
        <taxon>Eukaryota</taxon>
        <taxon>Viridiplantae</taxon>
        <taxon>Streptophyta</taxon>
        <taxon>Embryophyta</taxon>
        <taxon>Tracheophyta</taxon>
        <taxon>Spermatophyta</taxon>
        <taxon>Magnoliopsida</taxon>
        <taxon>eudicotyledons</taxon>
        <taxon>Gunneridae</taxon>
        <taxon>Pentapetalae</taxon>
        <taxon>asterids</taxon>
        <taxon>campanulids</taxon>
        <taxon>Asterales</taxon>
        <taxon>Asteraceae</taxon>
        <taxon>Asteroideae</taxon>
        <taxon>Heliantheae alliance</taxon>
        <taxon>Millerieae</taxon>
        <taxon>Smallanthus</taxon>
    </lineage>
</organism>
<accession>A0ACB9JMV2</accession>
<gene>
    <name evidence="1" type="ORF">L1987_08637</name>
</gene>
<evidence type="ECO:0000313" key="1">
    <source>
        <dbReference type="EMBL" id="KAI3821080.1"/>
    </source>
</evidence>